<evidence type="ECO:0000313" key="4">
    <source>
        <dbReference type="Proteomes" id="UP000054985"/>
    </source>
</evidence>
<organism evidence="3 5">
    <name type="scientific">Legionella moravica</name>
    <dbReference type="NCBI Taxonomy" id="39962"/>
    <lineage>
        <taxon>Bacteria</taxon>
        <taxon>Pseudomonadati</taxon>
        <taxon>Pseudomonadota</taxon>
        <taxon>Gammaproteobacteria</taxon>
        <taxon>Legionellales</taxon>
        <taxon>Legionellaceae</taxon>
        <taxon>Legionella</taxon>
    </lineage>
</organism>
<dbReference type="EMBL" id="LNYN01000019">
    <property type="protein sequence ID" value="KTD34908.1"/>
    <property type="molecule type" value="Genomic_DNA"/>
</dbReference>
<dbReference type="EMBL" id="UGOG01000001">
    <property type="protein sequence ID" value="STX63847.1"/>
    <property type="molecule type" value="Genomic_DNA"/>
</dbReference>
<evidence type="ECO:0000313" key="3">
    <source>
        <dbReference type="EMBL" id="STX63847.1"/>
    </source>
</evidence>
<gene>
    <name evidence="2" type="ORF">Lmor_1441</name>
    <name evidence="3" type="ORF">NCTC12239_02800</name>
</gene>
<evidence type="ECO:0000259" key="1">
    <source>
        <dbReference type="Pfam" id="PF13521"/>
    </source>
</evidence>
<accession>A0A378K0L0</accession>
<dbReference type="SUPFAM" id="SSF52540">
    <property type="entry name" value="P-loop containing nucleoside triphosphate hydrolases"/>
    <property type="match status" value="1"/>
</dbReference>
<proteinExistence type="predicted"/>
<dbReference type="InterPro" id="IPR027417">
    <property type="entry name" value="P-loop_NTPase"/>
</dbReference>
<dbReference type="RefSeq" id="WP_028383309.1">
    <property type="nucleotide sequence ID" value="NZ_CAAAJG010000010.1"/>
</dbReference>
<dbReference type="AlphaFoldDB" id="A0A378K0L0"/>
<dbReference type="Proteomes" id="UP000054985">
    <property type="component" value="Unassembled WGS sequence"/>
</dbReference>
<protein>
    <submittedName>
        <fullName evidence="3">ATPase</fullName>
    </submittedName>
</protein>
<dbReference type="Gene3D" id="3.40.50.300">
    <property type="entry name" value="P-loop containing nucleotide triphosphate hydrolases"/>
    <property type="match status" value="1"/>
</dbReference>
<evidence type="ECO:0000313" key="5">
    <source>
        <dbReference type="Proteomes" id="UP000254040"/>
    </source>
</evidence>
<dbReference type="Pfam" id="PF13521">
    <property type="entry name" value="AAA_28"/>
    <property type="match status" value="1"/>
</dbReference>
<dbReference type="STRING" id="39962.Lmor_1441"/>
<reference evidence="3 5" key="2">
    <citation type="submission" date="2018-06" db="EMBL/GenBank/DDBJ databases">
        <authorList>
            <consortium name="Pathogen Informatics"/>
            <person name="Doyle S."/>
        </authorList>
    </citation>
    <scope>NUCLEOTIDE SEQUENCE [LARGE SCALE GENOMIC DNA]</scope>
    <source>
        <strain evidence="3 5">NCTC12239</strain>
    </source>
</reference>
<dbReference type="InterPro" id="IPR038727">
    <property type="entry name" value="NadR/Ttd14_AAA_dom"/>
</dbReference>
<sequence>MIQTNWYVITGAPSSGKTTLINQLATSGYTIAPEVARDYIEGLLESNLTLDNIKQDNLRLQRGILAIALKRERRLQTNQLIFFDRGTPDSLGYFRYYNINADQVTHSCQRIRYKKLFYCHQLPLEHDAVRVEDDSSALKIGELIYEAYDHLGYELIELPAVSVEQRMSIILSHLPGK</sequence>
<dbReference type="Proteomes" id="UP000254040">
    <property type="component" value="Unassembled WGS sequence"/>
</dbReference>
<reference evidence="2 4" key="1">
    <citation type="submission" date="2015-11" db="EMBL/GenBank/DDBJ databases">
        <title>Genomic analysis of 38 Legionella species identifies large and diverse effector repertoires.</title>
        <authorList>
            <person name="Burstein D."/>
            <person name="Amaro F."/>
            <person name="Zusman T."/>
            <person name="Lifshitz Z."/>
            <person name="Cohen O."/>
            <person name="Gilbert J.A."/>
            <person name="Pupko T."/>
            <person name="Shuman H.A."/>
            <person name="Segal G."/>
        </authorList>
    </citation>
    <scope>NUCLEOTIDE SEQUENCE [LARGE SCALE GENOMIC DNA]</scope>
    <source>
        <strain evidence="2 4">ATCC 43877</strain>
    </source>
</reference>
<evidence type="ECO:0000313" key="2">
    <source>
        <dbReference type="EMBL" id="KTD34908.1"/>
    </source>
</evidence>
<feature type="domain" description="NadR/Ttd14 AAA" evidence="1">
    <location>
        <begin position="7"/>
        <end position="166"/>
    </location>
</feature>
<keyword evidence="4" id="KW-1185">Reference proteome</keyword>
<dbReference type="OrthoDB" id="5638848at2"/>
<name>A0A378K0L0_9GAMM</name>